<evidence type="ECO:0000256" key="1">
    <source>
        <dbReference type="SAM" id="MobiDB-lite"/>
    </source>
</evidence>
<evidence type="ECO:0000313" key="2">
    <source>
        <dbReference type="EMBL" id="KAG8172924.1"/>
    </source>
</evidence>
<gene>
    <name evidence="2" type="ORF">JTE90_016215</name>
</gene>
<dbReference type="EMBL" id="JAFNEN010002235">
    <property type="protein sequence ID" value="KAG8172924.1"/>
    <property type="molecule type" value="Genomic_DNA"/>
</dbReference>
<protein>
    <submittedName>
        <fullName evidence="2">Uncharacterized protein</fullName>
    </submittedName>
</protein>
<evidence type="ECO:0000313" key="3">
    <source>
        <dbReference type="Proteomes" id="UP000827092"/>
    </source>
</evidence>
<feature type="region of interest" description="Disordered" evidence="1">
    <location>
        <begin position="28"/>
        <end position="54"/>
    </location>
</feature>
<name>A0AAV6TM21_9ARAC</name>
<dbReference type="Proteomes" id="UP000827092">
    <property type="component" value="Unassembled WGS sequence"/>
</dbReference>
<sequence length="71" mass="7959">MSHQEPLCLMFCRELRFAVMCGGSTKPILPKEEGGGGAPIPLEQQQQPPPADEEQVQVSYYRYAQYDVSDI</sequence>
<comment type="caution">
    <text evidence="2">The sequence shown here is derived from an EMBL/GenBank/DDBJ whole genome shotgun (WGS) entry which is preliminary data.</text>
</comment>
<keyword evidence="3" id="KW-1185">Reference proteome</keyword>
<reference evidence="2 3" key="1">
    <citation type="journal article" date="2022" name="Nat. Ecol. Evol.">
        <title>A masculinizing supergene underlies an exaggerated male reproductive morph in a spider.</title>
        <authorList>
            <person name="Hendrickx F."/>
            <person name="De Corte Z."/>
            <person name="Sonet G."/>
            <person name="Van Belleghem S.M."/>
            <person name="Kostlbacher S."/>
            <person name="Vangestel C."/>
        </authorList>
    </citation>
    <scope>NUCLEOTIDE SEQUENCE [LARGE SCALE GENOMIC DNA]</scope>
    <source>
        <strain evidence="2">W744_W776</strain>
    </source>
</reference>
<proteinExistence type="predicted"/>
<accession>A0AAV6TM21</accession>
<dbReference type="AlphaFoldDB" id="A0AAV6TM21"/>
<organism evidence="2 3">
    <name type="scientific">Oedothorax gibbosus</name>
    <dbReference type="NCBI Taxonomy" id="931172"/>
    <lineage>
        <taxon>Eukaryota</taxon>
        <taxon>Metazoa</taxon>
        <taxon>Ecdysozoa</taxon>
        <taxon>Arthropoda</taxon>
        <taxon>Chelicerata</taxon>
        <taxon>Arachnida</taxon>
        <taxon>Araneae</taxon>
        <taxon>Araneomorphae</taxon>
        <taxon>Entelegynae</taxon>
        <taxon>Araneoidea</taxon>
        <taxon>Linyphiidae</taxon>
        <taxon>Erigoninae</taxon>
        <taxon>Oedothorax</taxon>
    </lineage>
</organism>